<dbReference type="PANTHER" id="PTHR43477:SF1">
    <property type="entry name" value="DIHYDROANTICAPSIN 7-DEHYDROGENASE"/>
    <property type="match status" value="1"/>
</dbReference>
<accession>A0A9X1S8D1</accession>
<evidence type="ECO:0000256" key="2">
    <source>
        <dbReference type="ARBA" id="ARBA00023002"/>
    </source>
</evidence>
<keyword evidence="2" id="KW-0560">Oxidoreductase</keyword>
<dbReference type="Proteomes" id="UP001155145">
    <property type="component" value="Unassembled WGS sequence"/>
</dbReference>
<evidence type="ECO:0000313" key="4">
    <source>
        <dbReference type="EMBL" id="UON93390.1"/>
    </source>
</evidence>
<dbReference type="SUPFAM" id="SSF51735">
    <property type="entry name" value="NAD(P)-binding Rossmann-fold domains"/>
    <property type="match status" value="1"/>
</dbReference>
<dbReference type="Pfam" id="PF00106">
    <property type="entry name" value="adh_short"/>
    <property type="match status" value="1"/>
</dbReference>
<proteinExistence type="inferred from homology"/>
<evidence type="ECO:0000313" key="5">
    <source>
        <dbReference type="Proteomes" id="UP000829758"/>
    </source>
</evidence>
<dbReference type="InterPro" id="IPR002347">
    <property type="entry name" value="SDR_fam"/>
</dbReference>
<dbReference type="InterPro" id="IPR051122">
    <property type="entry name" value="SDR_DHRS6-like"/>
</dbReference>
<organism evidence="3 6">
    <name type="scientific">Arthrobacter zhangbolii</name>
    <dbReference type="NCBI Taxonomy" id="2886936"/>
    <lineage>
        <taxon>Bacteria</taxon>
        <taxon>Bacillati</taxon>
        <taxon>Actinomycetota</taxon>
        <taxon>Actinomycetes</taxon>
        <taxon>Micrococcales</taxon>
        <taxon>Micrococcaceae</taxon>
        <taxon>Arthrobacter</taxon>
    </lineage>
</organism>
<dbReference type="EMBL" id="JAJFZT010000001">
    <property type="protein sequence ID" value="MCC3271783.1"/>
    <property type="molecule type" value="Genomic_DNA"/>
</dbReference>
<dbReference type="InterPro" id="IPR036291">
    <property type="entry name" value="NAD(P)-bd_dom_sf"/>
</dbReference>
<evidence type="ECO:0000256" key="1">
    <source>
        <dbReference type="ARBA" id="ARBA00006484"/>
    </source>
</evidence>
<dbReference type="Gene3D" id="3.40.50.720">
    <property type="entry name" value="NAD(P)-binding Rossmann-like Domain"/>
    <property type="match status" value="1"/>
</dbReference>
<dbReference type="GO" id="GO:0016491">
    <property type="term" value="F:oxidoreductase activity"/>
    <property type="evidence" value="ECO:0007669"/>
    <property type="project" value="UniProtKB-KW"/>
</dbReference>
<name>A0A9X1S8D1_9MICC</name>
<protein>
    <submittedName>
        <fullName evidence="3">SDR family oxidoreductase</fullName>
    </submittedName>
</protein>
<dbReference type="PRINTS" id="PR00081">
    <property type="entry name" value="GDHRDH"/>
</dbReference>
<dbReference type="Proteomes" id="UP000829758">
    <property type="component" value="Chromosome"/>
</dbReference>
<dbReference type="AlphaFoldDB" id="A0A9X1S8D1"/>
<evidence type="ECO:0000313" key="3">
    <source>
        <dbReference type="EMBL" id="MCC3271783.1"/>
    </source>
</evidence>
<dbReference type="CDD" id="cd05233">
    <property type="entry name" value="SDR_c"/>
    <property type="match status" value="1"/>
</dbReference>
<comment type="similarity">
    <text evidence="1">Belongs to the short-chain dehydrogenases/reductases (SDR) family.</text>
</comment>
<keyword evidence="5" id="KW-1185">Reference proteome</keyword>
<dbReference type="RefSeq" id="WP_227927981.1">
    <property type="nucleotide sequence ID" value="NZ_CP094984.1"/>
</dbReference>
<dbReference type="EMBL" id="CP094984">
    <property type="protein sequence ID" value="UON93390.1"/>
    <property type="molecule type" value="Genomic_DNA"/>
</dbReference>
<gene>
    <name evidence="3" type="ORF">LJ755_03450</name>
    <name evidence="4" type="ORF">MUK71_07245</name>
</gene>
<dbReference type="PANTHER" id="PTHR43477">
    <property type="entry name" value="DIHYDROANTICAPSIN 7-DEHYDROGENASE"/>
    <property type="match status" value="1"/>
</dbReference>
<sequence length="255" mass="26129">MSSERGTAPGRDTASAKGLTVLVAGAGSASGTAVCQALDAAGAKVVAVGRDAARLENTLFGLNNADLRTCDLADAGEVAALASDMQESYGGIDGLIHLVGGWRAGAGITTQSEEDWDFLETNILGTLRNVSRSFYDQLAASPNGRLAIVSATAVDTPTAGGAGYAAAKAAADAWVRAIAAGFRRAQSGRRENPEPQRSAAVVFVVKSLVDDGQRRSSPERTFKGATDVADLAGAVVRLFGQEAGDINGQRIYLTG</sequence>
<evidence type="ECO:0000313" key="6">
    <source>
        <dbReference type="Proteomes" id="UP001155145"/>
    </source>
</evidence>
<reference evidence="3" key="1">
    <citation type="submission" date="2021-10" db="EMBL/GenBank/DDBJ databases">
        <title>Novel species in genus Arthrobacter.</title>
        <authorList>
            <person name="Liu Y."/>
        </authorList>
    </citation>
    <scope>NUCLEOTIDE SEQUENCE</scope>
    <source>
        <strain evidence="5">zg-Y462</strain>
        <strain evidence="3">Zg-Y462</strain>
    </source>
</reference>